<reference evidence="2" key="2">
    <citation type="submission" date="2015-08" db="UniProtKB">
        <authorList>
            <consortium name="WormBaseParasite"/>
        </authorList>
    </citation>
    <scope>IDENTIFICATION</scope>
</reference>
<dbReference type="AlphaFoldDB" id="A0A0K0F3Q3"/>
<keyword evidence="1" id="KW-1185">Reference proteome</keyword>
<dbReference type="WBParaSite" id="SVE_0343700.1">
    <property type="protein sequence ID" value="SVE_0343700.1"/>
    <property type="gene ID" value="SVE_0343700"/>
</dbReference>
<dbReference type="Proteomes" id="UP000035680">
    <property type="component" value="Unassembled WGS sequence"/>
</dbReference>
<evidence type="ECO:0000313" key="1">
    <source>
        <dbReference type="Proteomes" id="UP000035680"/>
    </source>
</evidence>
<organism evidence="1 2">
    <name type="scientific">Strongyloides venezuelensis</name>
    <name type="common">Threadworm</name>
    <dbReference type="NCBI Taxonomy" id="75913"/>
    <lineage>
        <taxon>Eukaryota</taxon>
        <taxon>Metazoa</taxon>
        <taxon>Ecdysozoa</taxon>
        <taxon>Nematoda</taxon>
        <taxon>Chromadorea</taxon>
        <taxon>Rhabditida</taxon>
        <taxon>Tylenchina</taxon>
        <taxon>Panagrolaimomorpha</taxon>
        <taxon>Strongyloidoidea</taxon>
        <taxon>Strongyloididae</taxon>
        <taxon>Strongyloides</taxon>
    </lineage>
</organism>
<name>A0A0K0F3Q3_STRVS</name>
<protein>
    <submittedName>
        <fullName evidence="2">HNH endonuclease</fullName>
    </submittedName>
</protein>
<reference evidence="1" key="1">
    <citation type="submission" date="2014-07" db="EMBL/GenBank/DDBJ databases">
        <authorList>
            <person name="Martin A.A"/>
            <person name="De Silva N."/>
        </authorList>
    </citation>
    <scope>NUCLEOTIDE SEQUENCE</scope>
</reference>
<sequence>MKETMPSGITLFNMQTSNELNHVYPLKYDQVSDNLRIKRATTSAQRRLRRRLRKRVRDLVRARMFARARFVRRRLKASHGPP</sequence>
<evidence type="ECO:0000313" key="2">
    <source>
        <dbReference type="WBParaSite" id="SVE_0343700.1"/>
    </source>
</evidence>
<proteinExistence type="predicted"/>
<accession>A0A0K0F3Q3</accession>